<dbReference type="NCBIfam" id="TIGR02601">
    <property type="entry name" value="autotrns_rpt"/>
    <property type="match status" value="4"/>
</dbReference>
<dbReference type="Pfam" id="PF12951">
    <property type="entry name" value="PATR"/>
    <property type="match status" value="4"/>
</dbReference>
<dbReference type="InterPro" id="IPR012332">
    <property type="entry name" value="Autotransporter_pectin_lyase_C"/>
</dbReference>
<dbReference type="Gene3D" id="2.40.128.130">
    <property type="entry name" value="Autotransporter beta-domain"/>
    <property type="match status" value="1"/>
</dbReference>
<evidence type="ECO:0000313" key="6">
    <source>
        <dbReference type="Proteomes" id="UP000509782"/>
    </source>
</evidence>
<protein>
    <submittedName>
        <fullName evidence="5">Autotransporter domain-containing protein</fullName>
    </submittedName>
</protein>
<dbReference type="EMBL" id="CP054569">
    <property type="protein sequence ID" value="QKQ46984.1"/>
    <property type="molecule type" value="Genomic_DNA"/>
</dbReference>
<accession>A0A6N0JIR5</accession>
<dbReference type="InterPro" id="IPR024973">
    <property type="entry name" value="ESPR"/>
</dbReference>
<dbReference type="SUPFAM" id="SSF103515">
    <property type="entry name" value="Autotransporter"/>
    <property type="match status" value="1"/>
</dbReference>
<evidence type="ECO:0000313" key="5">
    <source>
        <dbReference type="EMBL" id="QKQ46984.1"/>
    </source>
</evidence>
<dbReference type="Pfam" id="PF13018">
    <property type="entry name" value="ESPR"/>
    <property type="match status" value="1"/>
</dbReference>
<gene>
    <name evidence="5" type="ORF">FOC81_09875</name>
</gene>
<dbReference type="Proteomes" id="UP000509782">
    <property type="component" value="Chromosome"/>
</dbReference>
<dbReference type="PANTHER" id="PTHR35037:SF3">
    <property type="entry name" value="C-TERMINAL REGION OF AIDA-LIKE PROTEIN"/>
    <property type="match status" value="1"/>
</dbReference>
<evidence type="ECO:0000259" key="4">
    <source>
        <dbReference type="PROSITE" id="PS51208"/>
    </source>
</evidence>
<dbReference type="SMART" id="SM00869">
    <property type="entry name" value="Autotransporter"/>
    <property type="match status" value="1"/>
</dbReference>
<organism evidence="5 6">
    <name type="scientific">Achromobacter denitrificans</name>
    <name type="common">Alcaligenes denitrificans</name>
    <dbReference type="NCBI Taxonomy" id="32002"/>
    <lineage>
        <taxon>Bacteria</taxon>
        <taxon>Pseudomonadati</taxon>
        <taxon>Pseudomonadota</taxon>
        <taxon>Betaproteobacteria</taxon>
        <taxon>Burkholderiales</taxon>
        <taxon>Alcaligenaceae</taxon>
        <taxon>Achromobacter</taxon>
    </lineage>
</organism>
<keyword evidence="2" id="KW-0843">Virulence</keyword>
<dbReference type="PANTHER" id="PTHR35037">
    <property type="entry name" value="C-TERMINAL REGION OF AIDA-LIKE PROTEIN"/>
    <property type="match status" value="1"/>
</dbReference>
<evidence type="ECO:0000256" key="1">
    <source>
        <dbReference type="ARBA" id="ARBA00022729"/>
    </source>
</evidence>
<proteinExistence type="predicted"/>
<dbReference type="InterPro" id="IPR051551">
    <property type="entry name" value="Autotransporter_adhesion"/>
</dbReference>
<feature type="region of interest" description="Disordered" evidence="3">
    <location>
        <begin position="1490"/>
        <end position="1513"/>
    </location>
</feature>
<feature type="domain" description="Autotransporter" evidence="4">
    <location>
        <begin position="1507"/>
        <end position="1787"/>
    </location>
</feature>
<dbReference type="InterPro" id="IPR006315">
    <property type="entry name" value="OM_autotransptr_brl_dom"/>
</dbReference>
<dbReference type="RefSeq" id="WP_174716172.1">
    <property type="nucleotide sequence ID" value="NZ_CP054569.1"/>
</dbReference>
<name>A0A6N0JIR5_ACHDE</name>
<dbReference type="PROSITE" id="PS51208">
    <property type="entry name" value="AUTOTRANSPORTER"/>
    <property type="match status" value="1"/>
</dbReference>
<dbReference type="InterPro" id="IPR005546">
    <property type="entry name" value="Autotransporte_beta"/>
</dbReference>
<dbReference type="InterPro" id="IPR013425">
    <property type="entry name" value="Autotrns_rpt"/>
</dbReference>
<dbReference type="Gene3D" id="2.160.20.20">
    <property type="match status" value="2"/>
</dbReference>
<dbReference type="InterPro" id="IPR011050">
    <property type="entry name" value="Pectin_lyase_fold/virulence"/>
</dbReference>
<dbReference type="InterPro" id="IPR036709">
    <property type="entry name" value="Autotransporte_beta_dom_sf"/>
</dbReference>
<dbReference type="GO" id="GO:0019867">
    <property type="term" value="C:outer membrane"/>
    <property type="evidence" value="ECO:0007669"/>
    <property type="project" value="InterPro"/>
</dbReference>
<evidence type="ECO:0000256" key="3">
    <source>
        <dbReference type="SAM" id="MobiDB-lite"/>
    </source>
</evidence>
<dbReference type="Pfam" id="PF03797">
    <property type="entry name" value="Autotransporter"/>
    <property type="match status" value="1"/>
</dbReference>
<keyword evidence="1" id="KW-0732">Signal</keyword>
<sequence>MNHIYRVIFNRRLGIWQVASEKTRSHSRSGRARQRLVRAALAAGAALAGPALSQTYSGADEAHGPFSSGSQTFLEQSRLEADTEFAVAGGQQTFRDESQLNALSRNAVSDGEQHFFDQASLAAREADAITGGEQRFNDQSRLEVRASNAISGGTQHFLGASELIAGATRSIVGGVQIFSENSKLWLNAQDAFVAPGYDYPAPPPSLSFKDDSTLNITHARAARINTLDFSDRSVLNMDAAEGITGTSWLHNADYIRPPTLNFRDSSTFNANSSRGIAGPFSNYWGDPWPAAELNFRGNSVANANAENAFGDEVKLSFHDDSTLYANTKSAYVISTGIDNQFNDRSRLVLAAEGSLSAPRKVQGGTVHARGLSFTGDSVLDADADRALDGSPGDEASGWLSFYDDSVMNINGRDVLRDDGYGWSLRFLGNSTLNVNAEQAATTSVFAYLTLGGSSTLNANAANAIRGSLVLCGPNGVGGCLGQGPHGATLNANTAQAINGGRLYVYAGQVNAQAADAVSAGYLRLAQEGVLNANAAGSVSGGELHLGHQGAVRIGAENALTDNVAIQFGYQPAGNNTDYYTGGSLNLNGHSTTVGRIQELRLRPLLNNDGRYIQNTGAADAVLTIDGNKLGDSYFSGEIRDGGPGSLRLVKTGASTLTLDGASGHSGGTLVRQGKLVVGSEAGSDAALTHDVTVEGGATVAGHGRLGATTILAGGILAPGGAGGGGLTVTDRLTLASGSVLDAALSAPGGSGASVDVHGDLILEGATVNVRDAGGFGAGLYRLFDYTGTLERRGDALKLGATPAGSQVALQYLDGARQINLVNTAGMTLNFWNANGAASATQAGGGSGVWSNTAAIWTDANGSVTSVMQPQPGFAIFAGDSGTVTISGVDGPVRSAGLQFASSGYTLDGDALILVADAVHPAPVEIRVGDGSAASTGYTATLHNVIAGQDGLHKTGAGTLVLTANNTYQGMTRISAGTLSVSADGALGAADNALHFSGGALGTTADMNIARNIVLDGAGAFDTAAGTRLALSGPIGGAGGLLKTGAGVLSLTRANNYQGGTTVRAGTLAVDATGALGQGPVRVDGATLNFNADSSAQSLRIINRNGGTTQFLAQASAGEATLHNEAGGTLVFADRASAARATLVNGDGGRILLRDQASADAAAIHNAKGGTLDLSGLRAPGIAIGALESAGDVLLGGATLTLGGLGMDNWIAGVIADGGEAGGAGGSLVKTGTGTLMLSGVNTYTGSTTVQQGTLLVSSASRIAGPVSVASGATLGGEGTVGSTTVAAGGILAPDYMDRQTGQQGTGTLRVAGDLTLEAGSTYRIGTSAHYGDAGRVEVTGTATLLGGSVLHASAGFKPNYDYTILTAGNGVNGTFEKVTSNFAYLAPSLVYAPQSVKLRFEQNQSFAALAQTPNQRAVANALDSLPADHPLRERILTLPNGAPPEAFKNLSGEAHASLGASLQNTVASARATPLARLRGNLSAPLLPGAATASSGMSDAGGPASALPSSSAQPVWAEFQGSRQTLDGGNGVAGSRQTHYGLSMGADYAVGSGWRLGAALTFSDGNISASELASKTRVNSYGALVYGGKAFDAGSGKLNLLVGGGYTWHDLGSERSIHVAGLNEKLKADYGASTAQLFAELGYAMPLDGATLEPFAGIAWSDTRTRGFSESGGSAALSGKRKRDDLANTSLGLRAQAPVSLGTAEGTVRASVGWRHALGSVQTRSTLAFDGGQPFTVAGTPIARNAALLELGGEASISRNASLGLGYSGQLSSGAREHTGTVNMRWRF</sequence>
<evidence type="ECO:0000256" key="2">
    <source>
        <dbReference type="ARBA" id="ARBA00023026"/>
    </source>
</evidence>
<dbReference type="SUPFAM" id="SSF51126">
    <property type="entry name" value="Pectin lyase-like"/>
    <property type="match status" value="3"/>
</dbReference>
<dbReference type="NCBIfam" id="TIGR01414">
    <property type="entry name" value="autotrans_barl"/>
    <property type="match status" value="1"/>
</dbReference>
<reference evidence="5 6" key="1">
    <citation type="submission" date="2020-05" db="EMBL/GenBank/DDBJ databases">
        <title>FDA dAtabase for Regulatory Grade micrObial Sequences (FDA-ARGOS): Supporting development and validation of Infectious Disease Dx tests.</title>
        <authorList>
            <person name="Sproer C."/>
            <person name="Gronow S."/>
            <person name="Severitt S."/>
            <person name="Schroder I."/>
            <person name="Tallon L."/>
            <person name="Sadzewicz L."/>
            <person name="Zhao X."/>
            <person name="Vavikolanu K."/>
            <person name="Mehta A."/>
            <person name="Aluvathingal J."/>
            <person name="Nadendla S."/>
            <person name="Myers T."/>
            <person name="Yan Y."/>
            <person name="Sichtig H."/>
        </authorList>
    </citation>
    <scope>NUCLEOTIDE SEQUENCE [LARGE SCALE GENOMIC DNA]</scope>
    <source>
        <strain evidence="5 6">FDAARGOS_787</strain>
    </source>
</reference>
<feature type="compositionally biased region" description="Low complexity" evidence="3">
    <location>
        <begin position="1499"/>
        <end position="1511"/>
    </location>
</feature>